<organism evidence="3 4">
    <name type="scientific">Lolium multiflorum</name>
    <name type="common">Italian ryegrass</name>
    <name type="synonym">Lolium perenne subsp. multiflorum</name>
    <dbReference type="NCBI Taxonomy" id="4521"/>
    <lineage>
        <taxon>Eukaryota</taxon>
        <taxon>Viridiplantae</taxon>
        <taxon>Streptophyta</taxon>
        <taxon>Embryophyta</taxon>
        <taxon>Tracheophyta</taxon>
        <taxon>Spermatophyta</taxon>
        <taxon>Magnoliopsida</taxon>
        <taxon>Liliopsida</taxon>
        <taxon>Poales</taxon>
        <taxon>Poaceae</taxon>
        <taxon>BOP clade</taxon>
        <taxon>Pooideae</taxon>
        <taxon>Poodae</taxon>
        <taxon>Poeae</taxon>
        <taxon>Poeae Chloroplast Group 2 (Poeae type)</taxon>
        <taxon>Loliodinae</taxon>
        <taxon>Loliinae</taxon>
        <taxon>Lolium</taxon>
    </lineage>
</organism>
<dbReference type="InterPro" id="IPR043502">
    <property type="entry name" value="DNA/RNA_pol_sf"/>
</dbReference>
<name>A0AAD8W310_LOLMU</name>
<evidence type="ECO:0000313" key="4">
    <source>
        <dbReference type="Proteomes" id="UP001231189"/>
    </source>
</evidence>
<dbReference type="EMBL" id="JAUUTY010000005">
    <property type="protein sequence ID" value="KAK1630721.1"/>
    <property type="molecule type" value="Genomic_DNA"/>
</dbReference>
<accession>A0AAD8W310</accession>
<dbReference type="AlphaFoldDB" id="A0AAD8W310"/>
<dbReference type="PANTHER" id="PTHR11439">
    <property type="entry name" value="GAG-POL-RELATED RETROTRANSPOSON"/>
    <property type="match status" value="1"/>
</dbReference>
<protein>
    <recommendedName>
        <fullName evidence="2">Reverse transcriptase Ty1/copia-type domain-containing protein</fullName>
    </recommendedName>
</protein>
<feature type="region of interest" description="Disordered" evidence="1">
    <location>
        <begin position="628"/>
        <end position="661"/>
    </location>
</feature>
<feature type="compositionally biased region" description="Low complexity" evidence="1">
    <location>
        <begin position="1"/>
        <end position="44"/>
    </location>
</feature>
<feature type="compositionally biased region" description="Low complexity" evidence="1">
    <location>
        <begin position="52"/>
        <end position="72"/>
    </location>
</feature>
<dbReference type="Proteomes" id="UP001231189">
    <property type="component" value="Unassembled WGS sequence"/>
</dbReference>
<sequence>PPAAVPSSSDSGTASSFSAAPLSSVSGAASPPSGSPSSHVSGDPTPTPAPTPASMSPASPSSLSSGAAPSSPGRPFAGFIRLDAACVALEPQLRRRTILAGDASPPLRRRLLRRWPRGPSRAPVEGFASRARVACGQDDFDALQRNQTWTLVPRPPHANIITGKWVFKHKFHPDGTLDRHKARWVVRGFRQHAGVDFTDTFAPVVKLGTIRTVLQLAVSRAWPVHQMDVSNAFLHGHLEEQVFCQQPTGFIDSAHPDHVCLLSRSLYGLKQARRAWYQRIAAFLHQLGFRSTRSDASLFVYNNGATTAYLLLYVDDIILTASSTELLRQITERLRAEFALKDLGPLHYFLGIEVVRRTDGFLLHQRKYAHELLDRAGMLNCKPAATPVDTSKLSATDGSLATDASFYRSIVGALQYLTLTRPELQYAVQQVCLHMHAPRDPHWAVKRILRYIRGTMDFGLSLHASTATDIVAYSDADWAGCPDTRRSTSGYCVYFGPSLISWSSKRQPTVSRSSAEAEYRVVANAVAEVSWLRQLLVELSCPVAKATVVYCDNVSAVYLSANPVHHRRTKHIELDIHFVREQVALGHIRVLHVPTSQQFADIMTKGLPTTSFEFRSSLCVRPGYRRTNTEASSASYNSTSEPDMEEQTTDPKSSDFRMEIS</sequence>
<evidence type="ECO:0000313" key="3">
    <source>
        <dbReference type="EMBL" id="KAK1630721.1"/>
    </source>
</evidence>
<feature type="domain" description="Reverse transcriptase Ty1/copia-type" evidence="2">
    <location>
        <begin position="146"/>
        <end position="388"/>
    </location>
</feature>
<comment type="caution">
    <text evidence="3">The sequence shown here is derived from an EMBL/GenBank/DDBJ whole genome shotgun (WGS) entry which is preliminary data.</text>
</comment>
<proteinExistence type="predicted"/>
<evidence type="ECO:0000256" key="1">
    <source>
        <dbReference type="SAM" id="MobiDB-lite"/>
    </source>
</evidence>
<dbReference type="SUPFAM" id="SSF56672">
    <property type="entry name" value="DNA/RNA polymerases"/>
    <property type="match status" value="1"/>
</dbReference>
<feature type="non-terminal residue" evidence="3">
    <location>
        <position position="1"/>
    </location>
</feature>
<feature type="compositionally biased region" description="Polar residues" evidence="1">
    <location>
        <begin position="629"/>
        <end position="641"/>
    </location>
</feature>
<feature type="compositionally biased region" description="Basic and acidic residues" evidence="1">
    <location>
        <begin position="652"/>
        <end position="661"/>
    </location>
</feature>
<gene>
    <name evidence="3" type="ORF">QYE76_005036</name>
</gene>
<dbReference type="CDD" id="cd09272">
    <property type="entry name" value="RNase_HI_RT_Ty1"/>
    <property type="match status" value="1"/>
</dbReference>
<reference evidence="3" key="1">
    <citation type="submission" date="2023-07" db="EMBL/GenBank/DDBJ databases">
        <title>A chromosome-level genome assembly of Lolium multiflorum.</title>
        <authorList>
            <person name="Chen Y."/>
            <person name="Copetti D."/>
            <person name="Kolliker R."/>
            <person name="Studer B."/>
        </authorList>
    </citation>
    <scope>NUCLEOTIDE SEQUENCE</scope>
    <source>
        <strain evidence="3">02402/16</strain>
        <tissue evidence="3">Leaf</tissue>
    </source>
</reference>
<evidence type="ECO:0000259" key="2">
    <source>
        <dbReference type="Pfam" id="PF07727"/>
    </source>
</evidence>
<keyword evidence="4" id="KW-1185">Reference proteome</keyword>
<dbReference type="InterPro" id="IPR013103">
    <property type="entry name" value="RVT_2"/>
</dbReference>
<feature type="region of interest" description="Disordered" evidence="1">
    <location>
        <begin position="1"/>
        <end position="72"/>
    </location>
</feature>
<dbReference type="PANTHER" id="PTHR11439:SF524">
    <property type="entry name" value="RNA-DIRECTED DNA POLYMERASE, PROTEIN KINASE RLK-PELLE-DLSV FAMILY"/>
    <property type="match status" value="1"/>
</dbReference>
<dbReference type="Pfam" id="PF07727">
    <property type="entry name" value="RVT_2"/>
    <property type="match status" value="1"/>
</dbReference>